<name>A0A242WDP7_BACTU</name>
<feature type="transmembrane region" description="Helical" evidence="1">
    <location>
        <begin position="39"/>
        <end position="58"/>
    </location>
</feature>
<feature type="transmembrane region" description="Helical" evidence="1">
    <location>
        <begin position="6"/>
        <end position="27"/>
    </location>
</feature>
<keyword evidence="1" id="KW-1133">Transmembrane helix</keyword>
<dbReference type="SMR" id="A0A242WDP7"/>
<evidence type="ECO:0000313" key="3">
    <source>
        <dbReference type="Proteomes" id="UP000195152"/>
    </source>
</evidence>
<dbReference type="EMBL" id="NFCF01000038">
    <property type="protein sequence ID" value="OTW54123.1"/>
    <property type="molecule type" value="Genomic_DNA"/>
</dbReference>
<dbReference type="Pfam" id="PF14171">
    <property type="entry name" value="SpoIISA_toxin"/>
    <property type="match status" value="1"/>
</dbReference>
<reference evidence="2 3" key="1">
    <citation type="submission" date="2016-10" db="EMBL/GenBank/DDBJ databases">
        <title>Comparative genomics of Bacillus thuringiensis reveals a path to pathogens against multiple invertebrate hosts.</title>
        <authorList>
            <person name="Zheng J."/>
            <person name="Gao Q."/>
            <person name="Liu H."/>
            <person name="Peng D."/>
            <person name="Ruan L."/>
            <person name="Sun M."/>
        </authorList>
    </citation>
    <scope>NUCLEOTIDE SEQUENCE [LARGE SCALE GENOMIC DNA]</scope>
    <source>
        <strain evidence="2">BGSC 4AC1</strain>
    </source>
</reference>
<dbReference type="Proteomes" id="UP000195152">
    <property type="component" value="Unassembled WGS sequence"/>
</dbReference>
<accession>A0A242WDP7</accession>
<keyword evidence="1" id="KW-0812">Transmembrane</keyword>
<gene>
    <name evidence="2" type="ORF">BK699_03765</name>
</gene>
<evidence type="ECO:0000256" key="1">
    <source>
        <dbReference type="SAM" id="Phobius"/>
    </source>
</evidence>
<keyword evidence="1" id="KW-0472">Membrane</keyword>
<proteinExistence type="predicted"/>
<protein>
    <submittedName>
        <fullName evidence="2">Stage II sporulation protein SA</fullName>
    </submittedName>
</protein>
<comment type="caution">
    <text evidence="2">The sequence shown here is derived from an EMBL/GenBank/DDBJ whole genome shotgun (WGS) entry which is preliminary data.</text>
</comment>
<organism evidence="2 3">
    <name type="scientific">Bacillus thuringiensis serovar mexicanensis</name>
    <dbReference type="NCBI Taxonomy" id="180868"/>
    <lineage>
        <taxon>Bacteria</taxon>
        <taxon>Bacillati</taxon>
        <taxon>Bacillota</taxon>
        <taxon>Bacilli</taxon>
        <taxon>Bacillales</taxon>
        <taxon>Bacillaceae</taxon>
        <taxon>Bacillus</taxon>
        <taxon>Bacillus cereus group</taxon>
    </lineage>
</organism>
<sequence length="248" mass="28704">MSLVISNIRIGLFILAIVFLVLVFFYWRNEELYEEKKQRIRKTWYGLFIVSVTVYFMIKGIDLTLWKNLLMFTAMVIFVDIAFILTPNISEIWGAKFSDIGKTVQSIKRSLIASKARGEIYTTIIQNVNPAVFGTMEWHTEEEYTKSLNAFLDSYGEKIGAKIVVFEAAKELNTNFRGIRSQFSTIIPLEYIEQLNEQRAVQVENVGIIPAKIVSDVFIVIDGKKNNLQDRDFENVYNLTIHHSYFSK</sequence>
<dbReference type="GO" id="GO:0016020">
    <property type="term" value="C:membrane"/>
    <property type="evidence" value="ECO:0007669"/>
    <property type="project" value="InterPro"/>
</dbReference>
<evidence type="ECO:0000313" key="2">
    <source>
        <dbReference type="EMBL" id="OTW54123.1"/>
    </source>
</evidence>
<dbReference type="AlphaFoldDB" id="A0A242WDP7"/>
<dbReference type="InterPro" id="IPR025940">
    <property type="entry name" value="SpoIISA_toxin"/>
</dbReference>
<feature type="transmembrane region" description="Helical" evidence="1">
    <location>
        <begin position="70"/>
        <end position="89"/>
    </location>
</feature>